<accession>A0A7J6VDR4</accession>
<organism evidence="1 2">
    <name type="scientific">Thalictrum thalictroides</name>
    <name type="common">Rue-anemone</name>
    <name type="synonym">Anemone thalictroides</name>
    <dbReference type="NCBI Taxonomy" id="46969"/>
    <lineage>
        <taxon>Eukaryota</taxon>
        <taxon>Viridiplantae</taxon>
        <taxon>Streptophyta</taxon>
        <taxon>Embryophyta</taxon>
        <taxon>Tracheophyta</taxon>
        <taxon>Spermatophyta</taxon>
        <taxon>Magnoliopsida</taxon>
        <taxon>Ranunculales</taxon>
        <taxon>Ranunculaceae</taxon>
        <taxon>Thalictroideae</taxon>
        <taxon>Thalictrum</taxon>
    </lineage>
</organism>
<protein>
    <submittedName>
        <fullName evidence="1">Uncharacterized protein</fullName>
    </submittedName>
</protein>
<dbReference type="EMBL" id="JABWDY010034174">
    <property type="protein sequence ID" value="KAF5182887.1"/>
    <property type="molecule type" value="Genomic_DNA"/>
</dbReference>
<dbReference type="Proteomes" id="UP000554482">
    <property type="component" value="Unassembled WGS sequence"/>
</dbReference>
<evidence type="ECO:0000313" key="2">
    <source>
        <dbReference type="Proteomes" id="UP000554482"/>
    </source>
</evidence>
<name>A0A7J6VDR4_THATH</name>
<sequence length="235" mass="26996">MLPNVVGWDVDKLNFLLPPPLANAVSNVLIGSPEEHDRYRWFLNDNGKFSVKSAYGVVSESRGSSSSSGRLVTVFNQWCEEDTKQGVFHLSYVVFLLYEIWMMRNYVRFERIDPRSETLFEQVNLKAKRLWSQWHGDFTNTASENINIQEWLNGSNYLDCDLIYTDATFDKYSNNYSVAAVYKNSSGDIQAMAYKRGRIRSVIHAELMAIEVGMLLAKKGGWLYGCTTRIEDKEP</sequence>
<dbReference type="AlphaFoldDB" id="A0A7J6VDR4"/>
<reference evidence="1 2" key="1">
    <citation type="submission" date="2020-06" db="EMBL/GenBank/DDBJ databases">
        <title>Transcriptomic and genomic resources for Thalictrum thalictroides and T. hernandezii: Facilitating candidate gene discovery in an emerging model plant lineage.</title>
        <authorList>
            <person name="Arias T."/>
            <person name="Riano-Pachon D.M."/>
            <person name="Di Stilio V.S."/>
        </authorList>
    </citation>
    <scope>NUCLEOTIDE SEQUENCE [LARGE SCALE GENOMIC DNA]</scope>
    <source>
        <strain evidence="2">cv. WT478/WT964</strain>
        <tissue evidence="1">Leaves</tissue>
    </source>
</reference>
<keyword evidence="2" id="KW-1185">Reference proteome</keyword>
<proteinExistence type="predicted"/>
<comment type="caution">
    <text evidence="1">The sequence shown here is derived from an EMBL/GenBank/DDBJ whole genome shotgun (WGS) entry which is preliminary data.</text>
</comment>
<dbReference type="OrthoDB" id="999899at2759"/>
<evidence type="ECO:0000313" key="1">
    <source>
        <dbReference type="EMBL" id="KAF5182887.1"/>
    </source>
</evidence>
<gene>
    <name evidence="1" type="ORF">FRX31_027526</name>
</gene>